<evidence type="ECO:0000313" key="3">
    <source>
        <dbReference type="EMBL" id="GLL11647.1"/>
    </source>
</evidence>
<evidence type="ECO:0000313" key="4">
    <source>
        <dbReference type="Proteomes" id="UP001143463"/>
    </source>
</evidence>
<name>A0A9W6L2C8_9PSEU</name>
<dbReference type="Gene3D" id="3.10.450.50">
    <property type="match status" value="1"/>
</dbReference>
<protein>
    <recommendedName>
        <fullName evidence="2">SnoaL-like domain-containing protein</fullName>
    </recommendedName>
</protein>
<accession>A0A9W6L2C8</accession>
<keyword evidence="4" id="KW-1185">Reference proteome</keyword>
<dbReference type="Pfam" id="PF13577">
    <property type="entry name" value="SnoaL_4"/>
    <property type="match status" value="1"/>
</dbReference>
<feature type="domain" description="SnoaL-like" evidence="2">
    <location>
        <begin position="9"/>
        <end position="116"/>
    </location>
</feature>
<reference evidence="3" key="1">
    <citation type="journal article" date="2014" name="Int. J. Syst. Evol. Microbiol.">
        <title>Complete genome sequence of Corynebacterium casei LMG S-19264T (=DSM 44701T), isolated from a smear-ripened cheese.</title>
        <authorList>
            <consortium name="US DOE Joint Genome Institute (JGI-PGF)"/>
            <person name="Walter F."/>
            <person name="Albersmeier A."/>
            <person name="Kalinowski J."/>
            <person name="Ruckert C."/>
        </authorList>
    </citation>
    <scope>NUCLEOTIDE SEQUENCE</scope>
    <source>
        <strain evidence="3">VKM Ac-1069</strain>
    </source>
</reference>
<gene>
    <name evidence="3" type="ORF">GCM10017577_27880</name>
</gene>
<comment type="caution">
    <text evidence="3">The sequence shown here is derived from an EMBL/GenBank/DDBJ whole genome shotgun (WGS) entry which is preliminary data.</text>
</comment>
<proteinExistence type="predicted"/>
<organism evidence="3 4">
    <name type="scientific">Pseudonocardia halophobica</name>
    <dbReference type="NCBI Taxonomy" id="29401"/>
    <lineage>
        <taxon>Bacteria</taxon>
        <taxon>Bacillati</taxon>
        <taxon>Actinomycetota</taxon>
        <taxon>Actinomycetes</taxon>
        <taxon>Pseudonocardiales</taxon>
        <taxon>Pseudonocardiaceae</taxon>
        <taxon>Pseudonocardia</taxon>
    </lineage>
</organism>
<evidence type="ECO:0000259" key="2">
    <source>
        <dbReference type="Pfam" id="PF13577"/>
    </source>
</evidence>
<dbReference type="CDD" id="cd00531">
    <property type="entry name" value="NTF2_like"/>
    <property type="match status" value="1"/>
</dbReference>
<dbReference type="InterPro" id="IPR032710">
    <property type="entry name" value="NTF2-like_dom_sf"/>
</dbReference>
<dbReference type="EMBL" id="BSFQ01000009">
    <property type="protein sequence ID" value="GLL11647.1"/>
    <property type="molecule type" value="Genomic_DNA"/>
</dbReference>
<reference evidence="3" key="2">
    <citation type="submission" date="2023-01" db="EMBL/GenBank/DDBJ databases">
        <authorList>
            <person name="Sun Q."/>
            <person name="Evtushenko L."/>
        </authorList>
    </citation>
    <scope>NUCLEOTIDE SEQUENCE</scope>
    <source>
        <strain evidence="3">VKM Ac-1069</strain>
    </source>
</reference>
<dbReference type="Proteomes" id="UP001143463">
    <property type="component" value="Unassembled WGS sequence"/>
</dbReference>
<dbReference type="RefSeq" id="WP_051737751.1">
    <property type="nucleotide sequence ID" value="NZ_BAAAUZ010000045.1"/>
</dbReference>
<dbReference type="SUPFAM" id="SSF54427">
    <property type="entry name" value="NTF2-like"/>
    <property type="match status" value="1"/>
</dbReference>
<evidence type="ECO:0000256" key="1">
    <source>
        <dbReference type="SAM" id="MobiDB-lite"/>
    </source>
</evidence>
<dbReference type="InterPro" id="IPR037401">
    <property type="entry name" value="SnoaL-like"/>
</dbReference>
<feature type="compositionally biased region" description="Basic and acidic residues" evidence="1">
    <location>
        <begin position="135"/>
        <end position="144"/>
    </location>
</feature>
<feature type="region of interest" description="Disordered" evidence="1">
    <location>
        <begin position="125"/>
        <end position="144"/>
    </location>
</feature>
<sequence>MTDDPLRPLYTYLDRVDAGDVDAVGALFTEDGVYDILNTEHRGPADIVRYLRTALSAWERTSHHASNPLVDVAGDTARISASLYAYHSAGEAVWHFWGRYTQRLVRRGDGWAIAHMALIGIASDPPGDPAQFTGHPDRRPVEAP</sequence>
<dbReference type="AlphaFoldDB" id="A0A9W6L2C8"/>